<dbReference type="EMBL" id="UYSL01021626">
    <property type="protein sequence ID" value="VDL78770.1"/>
    <property type="molecule type" value="Genomic_DNA"/>
</dbReference>
<evidence type="ECO:0000313" key="3">
    <source>
        <dbReference type="WBParaSite" id="NBR_0001517501-mRNA-1"/>
    </source>
</evidence>
<evidence type="ECO:0000313" key="1">
    <source>
        <dbReference type="EMBL" id="VDL78770.1"/>
    </source>
</evidence>
<evidence type="ECO:0000313" key="2">
    <source>
        <dbReference type="Proteomes" id="UP000271162"/>
    </source>
</evidence>
<reference evidence="3" key="1">
    <citation type="submission" date="2017-02" db="UniProtKB">
        <authorList>
            <consortium name="WormBaseParasite"/>
        </authorList>
    </citation>
    <scope>IDENTIFICATION</scope>
</reference>
<reference evidence="1 2" key="2">
    <citation type="submission" date="2018-11" db="EMBL/GenBank/DDBJ databases">
        <authorList>
            <consortium name="Pathogen Informatics"/>
        </authorList>
    </citation>
    <scope>NUCLEOTIDE SEQUENCE [LARGE SCALE GENOMIC DNA]</scope>
</reference>
<organism evidence="3">
    <name type="scientific">Nippostrongylus brasiliensis</name>
    <name type="common">Rat hookworm</name>
    <dbReference type="NCBI Taxonomy" id="27835"/>
    <lineage>
        <taxon>Eukaryota</taxon>
        <taxon>Metazoa</taxon>
        <taxon>Ecdysozoa</taxon>
        <taxon>Nematoda</taxon>
        <taxon>Chromadorea</taxon>
        <taxon>Rhabditida</taxon>
        <taxon>Rhabditina</taxon>
        <taxon>Rhabditomorpha</taxon>
        <taxon>Strongyloidea</taxon>
        <taxon>Heligmosomidae</taxon>
        <taxon>Nippostrongylus</taxon>
    </lineage>
</organism>
<keyword evidence="2" id="KW-1185">Reference proteome</keyword>
<sequence>MKLDGMKETLSHFPQRKIRNHTHTTSCPAITCRFCNAVGKHYSDSCPVVTEAKRRVEIITTQGRCKICLGICGDHCQKRSSSKCRYCDEVCDTVYDHLIPKEEHHCALCPLPEMKEELEREMRHFERYVQDVYDRLSNKN</sequence>
<protein>
    <submittedName>
        <fullName evidence="3">CCHC-type domain-containing protein</fullName>
    </submittedName>
</protein>
<name>A0A0N4YEN6_NIPBR</name>
<dbReference type="WBParaSite" id="NBR_0001517501-mRNA-1">
    <property type="protein sequence ID" value="NBR_0001517501-mRNA-1"/>
    <property type="gene ID" value="NBR_0001517501"/>
</dbReference>
<accession>A0A0N4YEN6</accession>
<dbReference type="AlphaFoldDB" id="A0A0N4YEN6"/>
<proteinExistence type="predicted"/>
<dbReference type="Proteomes" id="UP000271162">
    <property type="component" value="Unassembled WGS sequence"/>
</dbReference>
<gene>
    <name evidence="1" type="ORF">NBR_LOCUS15176</name>
</gene>